<dbReference type="KEGG" id="sbal:HUE88_02540"/>
<dbReference type="AlphaFoldDB" id="A0A7S7RNI6"/>
<keyword evidence="3" id="KW-1185">Reference proteome</keyword>
<dbReference type="SUPFAM" id="SSF159594">
    <property type="entry name" value="XCC0632-like"/>
    <property type="match status" value="1"/>
</dbReference>
<dbReference type="Gene3D" id="3.40.50.10610">
    <property type="entry name" value="ABC-type transport auxiliary lipoprotein component"/>
    <property type="match status" value="1"/>
</dbReference>
<dbReference type="Pfam" id="PF03886">
    <property type="entry name" value="ABC_trans_aux"/>
    <property type="match status" value="1"/>
</dbReference>
<name>A0A7S7RNI6_9BACT</name>
<feature type="domain" description="ABC-type transport auxiliary lipoprotein component" evidence="1">
    <location>
        <begin position="44"/>
        <end position="189"/>
    </location>
</feature>
<protein>
    <submittedName>
        <fullName evidence="2">Membrane integrity-associated transporter subunit PqiC</fullName>
    </submittedName>
</protein>
<evidence type="ECO:0000313" key="3">
    <source>
        <dbReference type="Proteomes" id="UP000593994"/>
    </source>
</evidence>
<dbReference type="RefSeq" id="WP_194370762.1">
    <property type="nucleotide sequence ID" value="NZ_CP054492.1"/>
</dbReference>
<dbReference type="InterPro" id="IPR005586">
    <property type="entry name" value="ABC_trans_aux"/>
</dbReference>
<evidence type="ECO:0000259" key="1">
    <source>
        <dbReference type="Pfam" id="PF03886"/>
    </source>
</evidence>
<organism evidence="2 3">
    <name type="scientific">Candidatus Sulfurimonas baltica</name>
    <dbReference type="NCBI Taxonomy" id="2740404"/>
    <lineage>
        <taxon>Bacteria</taxon>
        <taxon>Pseudomonadati</taxon>
        <taxon>Campylobacterota</taxon>
        <taxon>Epsilonproteobacteria</taxon>
        <taxon>Campylobacterales</taxon>
        <taxon>Sulfurimonadaceae</taxon>
        <taxon>Sulfurimonas</taxon>
    </lineage>
</organism>
<dbReference type="Proteomes" id="UP000593994">
    <property type="component" value="Chromosome"/>
</dbReference>
<dbReference type="PROSITE" id="PS51257">
    <property type="entry name" value="PROKAR_LIPOPROTEIN"/>
    <property type="match status" value="1"/>
</dbReference>
<accession>A0A7S7RNI6</accession>
<dbReference type="EMBL" id="CP054492">
    <property type="protein sequence ID" value="QOY52586.1"/>
    <property type="molecule type" value="Genomic_DNA"/>
</dbReference>
<reference evidence="2 3" key="1">
    <citation type="submission" date="2020-05" db="EMBL/GenBank/DDBJ databases">
        <title>Sulfurimonas marisnigri, sp. nov., and Sulfurimonas baltica, sp. nov., manganese oxide reducing chemolithoautotrophs of the class Epsilonproteobacteria isolated from the pelagic redoxclines of the Black and Baltic Seas and emended description of the genus Sulfurimonas.</title>
        <authorList>
            <person name="Henkel J.V."/>
            <person name="Laudan C."/>
            <person name="Werner J."/>
            <person name="Neu T."/>
            <person name="Plewe S."/>
            <person name="Sproer C."/>
            <person name="Bunk B."/>
            <person name="Schulz-Vogt H.N."/>
        </authorList>
    </citation>
    <scope>NUCLEOTIDE SEQUENCE [LARGE SCALE GENOMIC DNA]</scope>
    <source>
        <strain evidence="2 3">GD2</strain>
    </source>
</reference>
<evidence type="ECO:0000313" key="2">
    <source>
        <dbReference type="EMBL" id="QOY52586.1"/>
    </source>
</evidence>
<proteinExistence type="predicted"/>
<sequence length="199" mass="22342">MKLIFIIASLLLLSGCTTTKPSITEYRLVSKNMSKNTKAAYSCSDKSLKVSQAFSPSMLMSLKMHYAQDENKIFFYSESEWSETPNNAITLQIYEKVRSSNLFENVQISKSRSNGELILETNIEDFMQYYTADLKKSYANVVISLTLIDSKTREVISAKTFESKVYSTTLNADGGVEALSNALEKVLQQSLEWLNGACT</sequence>
<gene>
    <name evidence="2" type="ORF">HUE88_02540</name>
</gene>